<dbReference type="InterPro" id="IPR036397">
    <property type="entry name" value="RNaseH_sf"/>
</dbReference>
<organism evidence="2 3">
    <name type="scientific">Lactuca sativa</name>
    <name type="common">Garden lettuce</name>
    <dbReference type="NCBI Taxonomy" id="4236"/>
    <lineage>
        <taxon>Eukaryota</taxon>
        <taxon>Viridiplantae</taxon>
        <taxon>Streptophyta</taxon>
        <taxon>Embryophyta</taxon>
        <taxon>Tracheophyta</taxon>
        <taxon>Spermatophyta</taxon>
        <taxon>Magnoliopsida</taxon>
        <taxon>eudicotyledons</taxon>
        <taxon>Gunneridae</taxon>
        <taxon>Pentapetalae</taxon>
        <taxon>asterids</taxon>
        <taxon>campanulids</taxon>
        <taxon>Asterales</taxon>
        <taxon>Asteraceae</taxon>
        <taxon>Cichorioideae</taxon>
        <taxon>Cichorieae</taxon>
        <taxon>Lactucinae</taxon>
        <taxon>Lactuca</taxon>
    </lineage>
</organism>
<feature type="region of interest" description="Disordered" evidence="1">
    <location>
        <begin position="68"/>
        <end position="97"/>
    </location>
</feature>
<dbReference type="Gene3D" id="3.30.420.10">
    <property type="entry name" value="Ribonuclease H-like superfamily/Ribonuclease H"/>
    <property type="match status" value="1"/>
</dbReference>
<keyword evidence="3" id="KW-1185">Reference proteome</keyword>
<dbReference type="SUPFAM" id="SSF53098">
    <property type="entry name" value="Ribonuclease H-like"/>
    <property type="match status" value="1"/>
</dbReference>
<feature type="region of interest" description="Disordered" evidence="1">
    <location>
        <begin position="1"/>
        <end position="29"/>
    </location>
</feature>
<protein>
    <recommendedName>
        <fullName evidence="4">RNase H type-1 domain-containing protein</fullName>
    </recommendedName>
</protein>
<evidence type="ECO:0000313" key="3">
    <source>
        <dbReference type="Proteomes" id="UP000235145"/>
    </source>
</evidence>
<gene>
    <name evidence="2" type="ORF">LSAT_V11C700371330</name>
</gene>
<proteinExistence type="predicted"/>
<dbReference type="InterPro" id="IPR012337">
    <property type="entry name" value="RNaseH-like_sf"/>
</dbReference>
<comment type="caution">
    <text evidence="2">The sequence shown here is derived from an EMBL/GenBank/DDBJ whole genome shotgun (WGS) entry which is preliminary data.</text>
</comment>
<dbReference type="GO" id="GO:0003676">
    <property type="term" value="F:nucleic acid binding"/>
    <property type="evidence" value="ECO:0007669"/>
    <property type="project" value="InterPro"/>
</dbReference>
<accession>A0A9R1V162</accession>
<name>A0A9R1V162_LACSA</name>
<dbReference type="EMBL" id="NBSK02000007">
    <property type="protein sequence ID" value="KAJ0196707.1"/>
    <property type="molecule type" value="Genomic_DNA"/>
</dbReference>
<dbReference type="PANTHER" id="PTHR48475">
    <property type="entry name" value="RIBONUCLEASE H"/>
    <property type="match status" value="1"/>
</dbReference>
<evidence type="ECO:0008006" key="4">
    <source>
        <dbReference type="Google" id="ProtNLM"/>
    </source>
</evidence>
<feature type="compositionally biased region" description="Polar residues" evidence="1">
    <location>
        <begin position="16"/>
        <end position="29"/>
    </location>
</feature>
<dbReference type="Proteomes" id="UP000235145">
    <property type="component" value="Unassembled WGS sequence"/>
</dbReference>
<feature type="compositionally biased region" description="Polar residues" evidence="1">
    <location>
        <begin position="87"/>
        <end position="97"/>
    </location>
</feature>
<sequence length="120" mass="13479">MADSDRQEHSGGAPDQQWTLYTDGASNKEGSGVGLILTSPIGEEVTYALHFDFHTSNNEAEYEALHWSQASSKDRSRKSRGLDRLAPNSQTNIRRVCQSGTTARWYSKKLHNKANLKRKQ</sequence>
<evidence type="ECO:0000256" key="1">
    <source>
        <dbReference type="SAM" id="MobiDB-lite"/>
    </source>
</evidence>
<reference evidence="2 3" key="1">
    <citation type="journal article" date="2017" name="Nat. Commun.">
        <title>Genome assembly with in vitro proximity ligation data and whole-genome triplication in lettuce.</title>
        <authorList>
            <person name="Reyes-Chin-Wo S."/>
            <person name="Wang Z."/>
            <person name="Yang X."/>
            <person name="Kozik A."/>
            <person name="Arikit S."/>
            <person name="Song C."/>
            <person name="Xia L."/>
            <person name="Froenicke L."/>
            <person name="Lavelle D.O."/>
            <person name="Truco M.J."/>
            <person name="Xia R."/>
            <person name="Zhu S."/>
            <person name="Xu C."/>
            <person name="Xu H."/>
            <person name="Xu X."/>
            <person name="Cox K."/>
            <person name="Korf I."/>
            <person name="Meyers B.C."/>
            <person name="Michelmore R.W."/>
        </authorList>
    </citation>
    <scope>NUCLEOTIDE SEQUENCE [LARGE SCALE GENOMIC DNA]</scope>
    <source>
        <strain evidence="3">cv. Salinas</strain>
        <tissue evidence="2">Seedlings</tissue>
    </source>
</reference>
<evidence type="ECO:0000313" key="2">
    <source>
        <dbReference type="EMBL" id="KAJ0196707.1"/>
    </source>
</evidence>
<dbReference type="AlphaFoldDB" id="A0A9R1V162"/>
<dbReference type="PANTHER" id="PTHR48475:SF2">
    <property type="entry name" value="RIBONUCLEASE H"/>
    <property type="match status" value="1"/>
</dbReference>